<reference evidence="8 9" key="1">
    <citation type="submission" date="2021-09" db="EMBL/GenBank/DDBJ databases">
        <title>The complete genome sequence of a new microorganism.</title>
        <authorList>
            <person name="Zi Z."/>
        </authorList>
    </citation>
    <scope>NUCLEOTIDE SEQUENCE [LARGE SCALE GENOMIC DNA]</scope>
    <source>
        <strain evidence="8 9">WGZ8</strain>
    </source>
</reference>
<feature type="domain" description="Amine oxidase" evidence="7">
    <location>
        <begin position="173"/>
        <end position="414"/>
    </location>
</feature>
<dbReference type="Gene3D" id="3.90.660.10">
    <property type="match status" value="1"/>
</dbReference>
<gene>
    <name evidence="8" type="ORF">K9B37_12515</name>
</gene>
<evidence type="ECO:0000256" key="3">
    <source>
        <dbReference type="ARBA" id="ARBA00012535"/>
    </source>
</evidence>
<keyword evidence="9" id="KW-1185">Reference proteome</keyword>
<evidence type="ECO:0000259" key="7">
    <source>
        <dbReference type="Pfam" id="PF01593"/>
    </source>
</evidence>
<dbReference type="InterPro" id="IPR036188">
    <property type="entry name" value="FAD/NAD-bd_sf"/>
</dbReference>
<keyword evidence="5" id="KW-0073">Auxin biosynthesis</keyword>
<dbReference type="Proteomes" id="UP000704176">
    <property type="component" value="Unassembled WGS sequence"/>
</dbReference>
<organism evidence="8 9">
    <name type="scientific">Microvirga puerhi</name>
    <dbReference type="NCBI Taxonomy" id="2876078"/>
    <lineage>
        <taxon>Bacteria</taxon>
        <taxon>Pseudomonadati</taxon>
        <taxon>Pseudomonadota</taxon>
        <taxon>Alphaproteobacteria</taxon>
        <taxon>Hyphomicrobiales</taxon>
        <taxon>Methylobacteriaceae</taxon>
        <taxon>Microvirga</taxon>
    </lineage>
</organism>
<dbReference type="RefSeq" id="WP_224313415.1">
    <property type="nucleotide sequence ID" value="NZ_JAIRBM010000008.1"/>
</dbReference>
<dbReference type="InterPro" id="IPR002937">
    <property type="entry name" value="Amino_oxidase"/>
</dbReference>
<dbReference type="Pfam" id="PF01593">
    <property type="entry name" value="Amino_oxidase"/>
    <property type="match status" value="1"/>
</dbReference>
<evidence type="ECO:0000313" key="8">
    <source>
        <dbReference type="EMBL" id="MBZ6077100.1"/>
    </source>
</evidence>
<comment type="similarity">
    <text evidence="2">Belongs to the tryptophan 2-monooxygenase family.</text>
</comment>
<proteinExistence type="inferred from homology"/>
<dbReference type="SUPFAM" id="SSF51905">
    <property type="entry name" value="FAD/NAD(P)-binding domain"/>
    <property type="match status" value="1"/>
</dbReference>
<dbReference type="Gene3D" id="3.50.50.60">
    <property type="entry name" value="FAD/NAD(P)-binding domain"/>
    <property type="match status" value="2"/>
</dbReference>
<evidence type="ECO:0000256" key="2">
    <source>
        <dbReference type="ARBA" id="ARBA00005833"/>
    </source>
</evidence>
<evidence type="ECO:0000256" key="5">
    <source>
        <dbReference type="ARBA" id="ARBA00023070"/>
    </source>
</evidence>
<evidence type="ECO:0000256" key="1">
    <source>
        <dbReference type="ARBA" id="ARBA00004814"/>
    </source>
</evidence>
<dbReference type="InterPro" id="IPR050281">
    <property type="entry name" value="Flavin_monoamine_oxidase"/>
</dbReference>
<dbReference type="Pfam" id="PF13450">
    <property type="entry name" value="NAD_binding_8"/>
    <property type="match status" value="1"/>
</dbReference>
<dbReference type="EC" id="1.13.12.3" evidence="3"/>
<name>A0ABS7VPV5_9HYPH</name>
<protein>
    <recommendedName>
        <fullName evidence="4">Tryptophan 2-monooxygenase</fullName>
        <ecNumber evidence="3">1.13.12.3</ecNumber>
    </recommendedName>
</protein>
<evidence type="ECO:0000256" key="6">
    <source>
        <dbReference type="ARBA" id="ARBA00047321"/>
    </source>
</evidence>
<sequence>MPSESTAEAHPLPDEVDVVVIGAGAAGIGSARRLRAAGLSTLVLEARDRIGGRAHTVSLQGHPIDLGAHWLHNGPINPLVHLGHARGEPLRQAPGERHLFIRGRPATRAQKASLGRAFALSDAAIGRAMHGPDRAAASVLPSMGPFGRRVIATEGLISGRPFDEVSLHDVPDMAYGENSFIRGGLGAYIGRLAEGLRIRLCAPVQAIDWAGPGVRIDTPAGALRARAVIVTVPMMVLQRGGVQFTPALPIPVQDAIHGFTQGVYEHVVLHWPDAPFRGPDRLASLLGYREEPAGLLTWIDGAPFHYVELDLPTASRFDGRDADAPGRYVRALLAEHFGHRAIDHLRICCHTTWRHDPWSLASWAVVPPGLVSIRDRLKESVGERIWFAGEALSRLQWGTVGGAWEEGNRAAKEIAARLG</sequence>
<evidence type="ECO:0000313" key="9">
    <source>
        <dbReference type="Proteomes" id="UP000704176"/>
    </source>
</evidence>
<dbReference type="PANTHER" id="PTHR10742:SF410">
    <property type="entry name" value="LYSINE-SPECIFIC HISTONE DEMETHYLASE 2"/>
    <property type="match status" value="1"/>
</dbReference>
<comment type="catalytic activity">
    <reaction evidence="6">
        <text>L-tryptophan + O2 = indole-3-acetamide + CO2 + H2O</text>
        <dbReference type="Rhea" id="RHEA:16165"/>
        <dbReference type="ChEBI" id="CHEBI:15377"/>
        <dbReference type="ChEBI" id="CHEBI:15379"/>
        <dbReference type="ChEBI" id="CHEBI:16031"/>
        <dbReference type="ChEBI" id="CHEBI:16526"/>
        <dbReference type="ChEBI" id="CHEBI:57912"/>
        <dbReference type="EC" id="1.13.12.3"/>
    </reaction>
</comment>
<evidence type="ECO:0000256" key="4">
    <source>
        <dbReference type="ARBA" id="ARBA00017871"/>
    </source>
</evidence>
<accession>A0ABS7VPV5</accession>
<dbReference type="EMBL" id="JAIRBM010000008">
    <property type="protein sequence ID" value="MBZ6077100.1"/>
    <property type="molecule type" value="Genomic_DNA"/>
</dbReference>
<comment type="caution">
    <text evidence="8">The sequence shown here is derived from an EMBL/GenBank/DDBJ whole genome shotgun (WGS) entry which is preliminary data.</text>
</comment>
<dbReference type="PANTHER" id="PTHR10742">
    <property type="entry name" value="FLAVIN MONOAMINE OXIDASE"/>
    <property type="match status" value="1"/>
</dbReference>
<comment type="pathway">
    <text evidence="1">Plant hormone metabolism; auxin biosynthesis.</text>
</comment>